<dbReference type="OrthoDB" id="9807797at2"/>
<dbReference type="PANTHER" id="PTHR43246">
    <property type="entry name" value="PEPTIDYL-PROLYL CIS-TRANS ISOMERASE CYP38, CHLOROPLASTIC"/>
    <property type="match status" value="1"/>
</dbReference>
<dbReference type="GO" id="GO:0006457">
    <property type="term" value="P:protein folding"/>
    <property type="evidence" value="ECO:0007669"/>
    <property type="project" value="InterPro"/>
</dbReference>
<feature type="chain" id="PRO_5025750665" description="Peptidyl-prolyl cis-trans isomerase" evidence="4">
    <location>
        <begin position="27"/>
        <end position="206"/>
    </location>
</feature>
<comment type="similarity">
    <text evidence="1 4">Belongs to the cyclophilin-type PPIase family.</text>
</comment>
<protein>
    <recommendedName>
        <fullName evidence="4">Peptidyl-prolyl cis-trans isomerase</fullName>
        <shortName evidence="4">PPIase</shortName>
        <ecNumber evidence="4">5.2.1.8</ecNumber>
    </recommendedName>
</protein>
<feature type="domain" description="PPIase cyclophilin-type" evidence="5">
    <location>
        <begin position="41"/>
        <end position="191"/>
    </location>
</feature>
<evidence type="ECO:0000259" key="5">
    <source>
        <dbReference type="PROSITE" id="PS50072"/>
    </source>
</evidence>
<feature type="signal peptide" evidence="4">
    <location>
        <begin position="1"/>
        <end position="26"/>
    </location>
</feature>
<dbReference type="PROSITE" id="PS50072">
    <property type="entry name" value="CSA_PPIASE_2"/>
    <property type="match status" value="1"/>
</dbReference>
<evidence type="ECO:0000256" key="2">
    <source>
        <dbReference type="ARBA" id="ARBA00023110"/>
    </source>
</evidence>
<evidence type="ECO:0000313" key="7">
    <source>
        <dbReference type="Proteomes" id="UP000434580"/>
    </source>
</evidence>
<reference evidence="6 7" key="1">
    <citation type="submission" date="2019-11" db="EMBL/GenBank/DDBJ databases">
        <authorList>
            <person name="Holert J."/>
        </authorList>
    </citation>
    <scope>NUCLEOTIDE SEQUENCE [LARGE SCALE GENOMIC DNA]</scope>
    <source>
        <strain evidence="6">BC5_2</strain>
    </source>
</reference>
<accession>A0A5S9QNR8</accession>
<keyword evidence="2 4" id="KW-0697">Rotamase</keyword>
<dbReference type="InterPro" id="IPR029000">
    <property type="entry name" value="Cyclophilin-like_dom_sf"/>
</dbReference>
<dbReference type="Pfam" id="PF00160">
    <property type="entry name" value="Pro_isomerase"/>
    <property type="match status" value="1"/>
</dbReference>
<dbReference type="PROSITE" id="PS00170">
    <property type="entry name" value="CSA_PPIASE_1"/>
    <property type="match status" value="1"/>
</dbReference>
<dbReference type="SUPFAM" id="SSF50891">
    <property type="entry name" value="Cyclophilin-like"/>
    <property type="match status" value="1"/>
</dbReference>
<dbReference type="Gene3D" id="2.40.100.10">
    <property type="entry name" value="Cyclophilin-like"/>
    <property type="match status" value="1"/>
</dbReference>
<organism evidence="6 7">
    <name type="scientific">BD1-7 clade bacterium</name>
    <dbReference type="NCBI Taxonomy" id="2029982"/>
    <lineage>
        <taxon>Bacteria</taxon>
        <taxon>Pseudomonadati</taxon>
        <taxon>Pseudomonadota</taxon>
        <taxon>Gammaproteobacteria</taxon>
        <taxon>Cellvibrionales</taxon>
        <taxon>Spongiibacteraceae</taxon>
        <taxon>BD1-7 clade</taxon>
    </lineage>
</organism>
<dbReference type="InterPro" id="IPR002130">
    <property type="entry name" value="Cyclophilin-type_PPIase_dom"/>
</dbReference>
<name>A0A5S9QNR8_9GAMM</name>
<dbReference type="AlphaFoldDB" id="A0A5S9QNR8"/>
<evidence type="ECO:0000256" key="3">
    <source>
        <dbReference type="ARBA" id="ARBA00023235"/>
    </source>
</evidence>
<proteinExistence type="inferred from homology"/>
<evidence type="ECO:0000256" key="1">
    <source>
        <dbReference type="ARBA" id="ARBA00007365"/>
    </source>
</evidence>
<evidence type="ECO:0000256" key="4">
    <source>
        <dbReference type="RuleBase" id="RU363019"/>
    </source>
</evidence>
<dbReference type="Proteomes" id="UP000434580">
    <property type="component" value="Unassembled WGS sequence"/>
</dbReference>
<keyword evidence="4" id="KW-0732">Signal</keyword>
<sequence>MVNSPASILRRVVFFFGLVLSLSANAQQKANPQVVFETSKGSFTVELFADSAPNTVANFLQYAEDDFYQGTIFHRVIPGFVIQGGGFTPELAKRKTRKPIKNEASEVNKNLTGTIAMARTSAPNTATSQFFINLTDNPSLDYRSFNKGYAVFGKIIDGMGIVEQIALVDTGMVGRLKDVPEQTVEIRSVKRIDLAPASPEKTKAEE</sequence>
<comment type="function">
    <text evidence="4">PPIases accelerate the folding of proteins. It catalyzes the cis-trans isomerization of proline imidic peptide bonds in oligopeptides.</text>
</comment>
<gene>
    <name evidence="6" type="primary">ppiB_2</name>
    <name evidence="6" type="ORF">DPBNPPHM_02446</name>
</gene>
<dbReference type="InterPro" id="IPR020892">
    <property type="entry name" value="Cyclophilin-type_PPIase_CS"/>
</dbReference>
<dbReference type="InterPro" id="IPR044665">
    <property type="entry name" value="E_coli_cyclophilin_A-like"/>
</dbReference>
<dbReference type="EC" id="5.2.1.8" evidence="4"/>
<dbReference type="GO" id="GO:0003755">
    <property type="term" value="F:peptidyl-prolyl cis-trans isomerase activity"/>
    <property type="evidence" value="ECO:0007669"/>
    <property type="project" value="UniProtKB-UniRule"/>
</dbReference>
<dbReference type="PRINTS" id="PR00153">
    <property type="entry name" value="CSAPPISMRASE"/>
</dbReference>
<dbReference type="EMBL" id="CACSII010000020">
    <property type="protein sequence ID" value="CAA0119371.1"/>
    <property type="molecule type" value="Genomic_DNA"/>
</dbReference>
<comment type="catalytic activity">
    <reaction evidence="4">
        <text>[protein]-peptidylproline (omega=180) = [protein]-peptidylproline (omega=0)</text>
        <dbReference type="Rhea" id="RHEA:16237"/>
        <dbReference type="Rhea" id="RHEA-COMP:10747"/>
        <dbReference type="Rhea" id="RHEA-COMP:10748"/>
        <dbReference type="ChEBI" id="CHEBI:83833"/>
        <dbReference type="ChEBI" id="CHEBI:83834"/>
        <dbReference type="EC" id="5.2.1.8"/>
    </reaction>
</comment>
<keyword evidence="3 4" id="KW-0413">Isomerase</keyword>
<evidence type="ECO:0000313" key="6">
    <source>
        <dbReference type="EMBL" id="CAA0119371.1"/>
    </source>
</evidence>